<organism evidence="1 2">
    <name type="scientific">Fusobacterium equinum</name>
    <dbReference type="NCBI Taxonomy" id="134605"/>
    <lineage>
        <taxon>Bacteria</taxon>
        <taxon>Fusobacteriati</taxon>
        <taxon>Fusobacteriota</taxon>
        <taxon>Fusobacteriia</taxon>
        <taxon>Fusobacteriales</taxon>
        <taxon>Fusobacteriaceae</taxon>
        <taxon>Fusobacterium</taxon>
    </lineage>
</organism>
<dbReference type="EMBL" id="LRPX01000020">
    <property type="protein sequence ID" value="KXA16196.1"/>
    <property type="molecule type" value="Genomic_DNA"/>
</dbReference>
<dbReference type="STRING" id="134605.HMPREF3206_00449"/>
<dbReference type="Proteomes" id="UP000070617">
    <property type="component" value="Unassembled WGS sequence"/>
</dbReference>
<dbReference type="PATRIC" id="fig|134605.3.peg.451"/>
<name>A0A133NIS2_9FUSO</name>
<sequence length="42" mass="5109">MFDDLILTGKFQSLNFFFVKKMALREKNHFLINTIYYTTFIV</sequence>
<accession>A0A133NIS2</accession>
<keyword evidence="2" id="KW-1185">Reference proteome</keyword>
<evidence type="ECO:0000313" key="1">
    <source>
        <dbReference type="EMBL" id="KXA16196.1"/>
    </source>
</evidence>
<comment type="caution">
    <text evidence="1">The sequence shown here is derived from an EMBL/GenBank/DDBJ whole genome shotgun (WGS) entry which is preliminary data.</text>
</comment>
<protein>
    <submittedName>
        <fullName evidence="1">Uncharacterized protein</fullName>
    </submittedName>
</protein>
<dbReference type="AlphaFoldDB" id="A0A133NIS2"/>
<reference evidence="2" key="1">
    <citation type="submission" date="2016-01" db="EMBL/GenBank/DDBJ databases">
        <authorList>
            <person name="Mitreva M."/>
            <person name="Pepin K.H."/>
            <person name="Mihindukulasuriya K.A."/>
            <person name="Fulton R."/>
            <person name="Fronick C."/>
            <person name="O'Laughlin M."/>
            <person name="Miner T."/>
            <person name="Herter B."/>
            <person name="Rosa B.A."/>
            <person name="Cordes M."/>
            <person name="Tomlinson C."/>
            <person name="Wollam A."/>
            <person name="Palsikar V.B."/>
            <person name="Mardis E.R."/>
            <person name="Wilson R.K."/>
        </authorList>
    </citation>
    <scope>NUCLEOTIDE SEQUENCE [LARGE SCALE GENOMIC DNA]</scope>
    <source>
        <strain evidence="2">CMW8396</strain>
    </source>
</reference>
<evidence type="ECO:0000313" key="2">
    <source>
        <dbReference type="Proteomes" id="UP000070617"/>
    </source>
</evidence>
<gene>
    <name evidence="1" type="ORF">HMPREF3206_00449</name>
</gene>
<proteinExistence type="predicted"/>